<reference evidence="12" key="1">
    <citation type="submission" date="2016-08" db="EMBL/GenBank/DDBJ databases">
        <title>VSG repertoire of Trypanosoma brucei EATRO 1125.</title>
        <authorList>
            <person name="Cross G.A."/>
        </authorList>
    </citation>
    <scope>NUCLEOTIDE SEQUENCE</scope>
    <source>
        <strain evidence="12">EATRO 1125</strain>
    </source>
</reference>
<evidence type="ECO:0000256" key="9">
    <source>
        <dbReference type="SAM" id="MobiDB-lite"/>
    </source>
</evidence>
<feature type="region of interest" description="Disordered" evidence="9">
    <location>
        <begin position="384"/>
        <end position="420"/>
    </location>
</feature>
<keyword evidence="6" id="KW-0472">Membrane</keyword>
<dbReference type="Pfam" id="PF13206">
    <property type="entry name" value="VSG_B"/>
    <property type="match status" value="1"/>
</dbReference>
<evidence type="ECO:0000256" key="7">
    <source>
        <dbReference type="ARBA" id="ARBA00023180"/>
    </source>
</evidence>
<evidence type="ECO:0000256" key="8">
    <source>
        <dbReference type="ARBA" id="ARBA00023288"/>
    </source>
</evidence>
<dbReference type="EMBL" id="KX701193">
    <property type="protein sequence ID" value="APD75149.1"/>
    <property type="molecule type" value="Genomic_DNA"/>
</dbReference>
<keyword evidence="8" id="KW-0449">Lipoprotein</keyword>
<feature type="compositionally biased region" description="Basic and acidic residues" evidence="9">
    <location>
        <begin position="404"/>
        <end position="420"/>
    </location>
</feature>
<protein>
    <submittedName>
        <fullName evidence="12">Variant surface glycoprotein 1125.4965</fullName>
    </submittedName>
</protein>
<comment type="function">
    <text evidence="1">VSG forms a coat on the surface of the parasite. The trypanosome evades the immune response of the host by expressing a series of antigenically distinct VSGs from an estimated 1000 VSG genes.</text>
</comment>
<feature type="compositionally biased region" description="Low complexity" evidence="9">
    <location>
        <begin position="385"/>
        <end position="400"/>
    </location>
</feature>
<keyword evidence="3" id="KW-1003">Cell membrane</keyword>
<organism evidence="12">
    <name type="scientific">Trypanosoma brucei</name>
    <dbReference type="NCBI Taxonomy" id="5691"/>
    <lineage>
        <taxon>Eukaryota</taxon>
        <taxon>Discoba</taxon>
        <taxon>Euglenozoa</taxon>
        <taxon>Kinetoplastea</taxon>
        <taxon>Metakinetoplastina</taxon>
        <taxon>Trypanosomatida</taxon>
        <taxon>Trypanosomatidae</taxon>
        <taxon>Trypanosoma</taxon>
    </lineage>
</organism>
<feature type="chain" id="PRO_5012113866" evidence="10">
    <location>
        <begin position="20"/>
        <end position="420"/>
    </location>
</feature>
<evidence type="ECO:0000313" key="12">
    <source>
        <dbReference type="EMBL" id="APD75149.1"/>
    </source>
</evidence>
<evidence type="ECO:0000256" key="5">
    <source>
        <dbReference type="ARBA" id="ARBA00022729"/>
    </source>
</evidence>
<evidence type="ECO:0000256" key="1">
    <source>
        <dbReference type="ARBA" id="ARBA00002523"/>
    </source>
</evidence>
<dbReference type="GO" id="GO:0098552">
    <property type="term" value="C:side of membrane"/>
    <property type="evidence" value="ECO:0007669"/>
    <property type="project" value="UniProtKB-KW"/>
</dbReference>
<name>A0A1J0RB42_9TRYP</name>
<evidence type="ECO:0000256" key="10">
    <source>
        <dbReference type="SAM" id="SignalP"/>
    </source>
</evidence>
<dbReference type="GO" id="GO:0005886">
    <property type="term" value="C:plasma membrane"/>
    <property type="evidence" value="ECO:0007669"/>
    <property type="project" value="UniProtKB-SubCell"/>
</dbReference>
<evidence type="ECO:0000256" key="3">
    <source>
        <dbReference type="ARBA" id="ARBA00022475"/>
    </source>
</evidence>
<dbReference type="AlphaFoldDB" id="A0A1J0RB42"/>
<evidence type="ECO:0000259" key="11">
    <source>
        <dbReference type="Pfam" id="PF13206"/>
    </source>
</evidence>
<evidence type="ECO:0000256" key="6">
    <source>
        <dbReference type="ARBA" id="ARBA00023136"/>
    </source>
</evidence>
<proteinExistence type="predicted"/>
<feature type="region of interest" description="Disordered" evidence="9">
    <location>
        <begin position="76"/>
        <end position="99"/>
    </location>
</feature>
<evidence type="ECO:0000256" key="4">
    <source>
        <dbReference type="ARBA" id="ARBA00022622"/>
    </source>
</evidence>
<comment type="subcellular location">
    <subcellularLocation>
        <location evidence="2">Cell membrane</location>
        <topology evidence="2">Lipid-anchor</topology>
        <topology evidence="2">GPI-anchor</topology>
    </subcellularLocation>
</comment>
<sequence>MQALALAMLLITASDYTDAAPGDSKNIQHLHNLCRFVALKQITTLPGDVSEISPAETEELEKINISLANPEWKTTFATSPQNKKQSKPECTPPDNKPQCNQQYAKWEDLWVQVHATEDSKKQYLLPKSKLMSPEGRAAAVSVQALLVEAEAVITAYNLYRQTALGHQEGTPQQLIHEAIFGTPKPVDLTKTDTAVTLTANRGNDCSGDVGRQAVCSTLICICANAGTQDKELCGTVASPSTPSGWGDAQKATMWNAALSVCNTYPSTKPLPEKIYQLITQALATAEAKNTGDDHITLGESGADGSCATASGKGCIQLTDTGSTTASAPTGKLTWKEKLEKAADEIKIHENVAARREAAIQRIQQLKKHAKHLITALKNSLPDAATQTISTQKPQTKQQSSEIAEECHKHDNKNATCPKDK</sequence>
<keyword evidence="5 10" id="KW-0732">Signal</keyword>
<accession>A0A1J0RB42</accession>
<feature type="domain" description="Trypanosome variant surface glycoprotein B-type N-terminal" evidence="11">
    <location>
        <begin position="9"/>
        <end position="363"/>
    </location>
</feature>
<keyword evidence="7" id="KW-0325">Glycoprotein</keyword>
<feature type="signal peptide" evidence="10">
    <location>
        <begin position="1"/>
        <end position="19"/>
    </location>
</feature>
<evidence type="ECO:0000256" key="2">
    <source>
        <dbReference type="ARBA" id="ARBA00004609"/>
    </source>
</evidence>
<dbReference type="InterPro" id="IPR025932">
    <property type="entry name" value="Trypano_VSG_B_N_dom"/>
</dbReference>
<dbReference type="VEuPathDB" id="TriTrypDB:Tb10.v4.0135"/>
<keyword evidence="4" id="KW-0336">GPI-anchor</keyword>